<dbReference type="Proteomes" id="UP001158049">
    <property type="component" value="Unassembled WGS sequence"/>
</dbReference>
<feature type="region of interest" description="Disordered" evidence="1">
    <location>
        <begin position="209"/>
        <end position="234"/>
    </location>
</feature>
<dbReference type="PANTHER" id="PTHR34322">
    <property type="entry name" value="TRANSPOSASE, Y1_TNP DOMAIN-CONTAINING"/>
    <property type="match status" value="1"/>
</dbReference>
<dbReference type="Gene3D" id="3.30.70.1290">
    <property type="entry name" value="Transposase IS200-like"/>
    <property type="match status" value="1"/>
</dbReference>
<reference evidence="3 4" key="1">
    <citation type="submission" date="2017-05" db="EMBL/GenBank/DDBJ databases">
        <authorList>
            <person name="Varghese N."/>
            <person name="Submissions S."/>
        </authorList>
    </citation>
    <scope>NUCLEOTIDE SEQUENCE [LARGE SCALE GENOMIC DNA]</scope>
    <source>
        <strain evidence="3 4">DSM 26001</strain>
    </source>
</reference>
<feature type="domain" description="Transposase IS200-like" evidence="2">
    <location>
        <begin position="9"/>
        <end position="124"/>
    </location>
</feature>
<feature type="compositionally biased region" description="Basic residues" evidence="1">
    <location>
        <begin position="213"/>
        <end position="225"/>
    </location>
</feature>
<dbReference type="InterPro" id="IPR002686">
    <property type="entry name" value="Transposase_17"/>
</dbReference>
<protein>
    <submittedName>
        <fullName evidence="3">Transposase</fullName>
    </submittedName>
</protein>
<evidence type="ECO:0000313" key="4">
    <source>
        <dbReference type="Proteomes" id="UP001158049"/>
    </source>
</evidence>
<dbReference type="RefSeq" id="WP_283441527.1">
    <property type="nucleotide sequence ID" value="NZ_FXUL01000003.1"/>
</dbReference>
<dbReference type="EMBL" id="FXUL01000003">
    <property type="protein sequence ID" value="SMP53280.1"/>
    <property type="molecule type" value="Genomic_DNA"/>
</dbReference>
<evidence type="ECO:0000313" key="3">
    <source>
        <dbReference type="EMBL" id="SMP53280.1"/>
    </source>
</evidence>
<keyword evidence="4" id="KW-1185">Reference proteome</keyword>
<comment type="caution">
    <text evidence="3">The sequence shown here is derived from an EMBL/GenBank/DDBJ whole genome shotgun (WGS) entry which is preliminary data.</text>
</comment>
<proteinExistence type="predicted"/>
<accession>A0ABY1PZC2</accession>
<dbReference type="SMART" id="SM01321">
    <property type="entry name" value="Y1_Tnp"/>
    <property type="match status" value="1"/>
</dbReference>
<evidence type="ECO:0000256" key="1">
    <source>
        <dbReference type="SAM" id="MobiDB-lite"/>
    </source>
</evidence>
<name>A0ABY1PZC2_9BURK</name>
<sequence length="234" mass="26761">MARLPRLVVPHQPHYVSQHGHDGQPVFRDSEDYAAYLAWLREAGKKFAVAIHAYLLLPEEINLLVTPSDHEGPGRMMQWIGRYYVPWFNRKYGRSGTLWGSRYKATVVDAGSHFLDCCLYMEMRPVLLGAAAEPADYRWSSYAHHAGIESDPLTADHPLYWALGNTPFEREAAYRRLMEQGMSVNEIARLERAVRAEWALGSDAFRSELEKRTQRRVGPARRGRPPKSMPIAPK</sequence>
<dbReference type="InterPro" id="IPR036515">
    <property type="entry name" value="Transposase_17_sf"/>
</dbReference>
<gene>
    <name evidence="3" type="ORF">SAMN06295970_103264</name>
</gene>
<evidence type="ECO:0000259" key="2">
    <source>
        <dbReference type="SMART" id="SM01321"/>
    </source>
</evidence>
<dbReference type="PANTHER" id="PTHR34322:SF2">
    <property type="entry name" value="TRANSPOSASE IS200-LIKE DOMAIN-CONTAINING PROTEIN"/>
    <property type="match status" value="1"/>
</dbReference>
<dbReference type="SUPFAM" id="SSF143422">
    <property type="entry name" value="Transposase IS200-like"/>
    <property type="match status" value="1"/>
</dbReference>
<organism evidence="3 4">
    <name type="scientific">Noviherbaspirillum suwonense</name>
    <dbReference type="NCBI Taxonomy" id="1224511"/>
    <lineage>
        <taxon>Bacteria</taxon>
        <taxon>Pseudomonadati</taxon>
        <taxon>Pseudomonadota</taxon>
        <taxon>Betaproteobacteria</taxon>
        <taxon>Burkholderiales</taxon>
        <taxon>Oxalobacteraceae</taxon>
        <taxon>Noviherbaspirillum</taxon>
    </lineage>
</organism>